<dbReference type="InterPro" id="IPR016040">
    <property type="entry name" value="NAD(P)-bd_dom"/>
</dbReference>
<proteinExistence type="predicted"/>
<evidence type="ECO:0000259" key="1">
    <source>
        <dbReference type="Pfam" id="PF13460"/>
    </source>
</evidence>
<evidence type="ECO:0000313" key="3">
    <source>
        <dbReference type="Proteomes" id="UP000070063"/>
    </source>
</evidence>
<dbReference type="InterPro" id="IPR036291">
    <property type="entry name" value="NAD(P)-bd_dom_sf"/>
</dbReference>
<dbReference type="SUPFAM" id="SSF51735">
    <property type="entry name" value="NAD(P)-binding Rossmann-fold domains"/>
    <property type="match status" value="1"/>
</dbReference>
<sequence length="233" mass="25638">MVKYKLAFQKEDVIMAILLIGANGGVGSQLVKQFKAQNEDFTAGVRKEEQVSKLQDEGIQAIQIDVEKDDIDTLIQTFKQFDTIIFSVGSGGSTGADKTIIVDLDGAIKTMIASKEAKINHYVMVSTYDSRRQAFDASGDLKPYTIAKHYADHYLRASGLNYTIVHPGVLINDAGTGQIDAGLYFEGKNAIPREDVARVLNEVSTSNQYMNQEFQIIAGDKSITEALASYRQK</sequence>
<dbReference type="PANTHER" id="PTHR15020">
    <property type="entry name" value="FLAVIN REDUCTASE-RELATED"/>
    <property type="match status" value="1"/>
</dbReference>
<reference evidence="2 3" key="1">
    <citation type="submission" date="2016-01" db="EMBL/GenBank/DDBJ databases">
        <authorList>
            <person name="Mitreva M."/>
            <person name="Pepin K.H."/>
            <person name="Mihindukulasuriya K.A."/>
            <person name="Fulton R."/>
            <person name="Fronick C."/>
            <person name="O'Laughlin M."/>
            <person name="Miner T."/>
            <person name="Herter B."/>
            <person name="Rosa B.A."/>
            <person name="Cordes M."/>
            <person name="Tomlinson C."/>
            <person name="Wollam A."/>
            <person name="Palsikar V.B."/>
            <person name="Mardis E.R."/>
            <person name="Wilson R.K."/>
        </authorList>
    </citation>
    <scope>NUCLEOTIDE SEQUENCE [LARGE SCALE GENOMIC DNA]</scope>
    <source>
        <strain evidence="2 3">MJR7738</strain>
    </source>
</reference>
<feature type="domain" description="NAD(P)-binding" evidence="1">
    <location>
        <begin position="21"/>
        <end position="203"/>
    </location>
</feature>
<evidence type="ECO:0000313" key="2">
    <source>
        <dbReference type="EMBL" id="KXA40249.1"/>
    </source>
</evidence>
<dbReference type="EMBL" id="LRQI01000013">
    <property type="protein sequence ID" value="KXA40249.1"/>
    <property type="molecule type" value="Genomic_DNA"/>
</dbReference>
<accession>A0ABD4EIT3</accession>
<dbReference type="AlphaFoldDB" id="A0ABD4EIT3"/>
<comment type="caution">
    <text evidence="2">The sequence shown here is derived from an EMBL/GenBank/DDBJ whole genome shotgun (WGS) entry which is preliminary data.</text>
</comment>
<dbReference type="Proteomes" id="UP000070063">
    <property type="component" value="Unassembled WGS sequence"/>
</dbReference>
<dbReference type="Gene3D" id="3.40.50.720">
    <property type="entry name" value="NAD(P)-binding Rossmann-like Domain"/>
    <property type="match status" value="1"/>
</dbReference>
<dbReference type="CDD" id="cd05243">
    <property type="entry name" value="SDR_a5"/>
    <property type="match status" value="1"/>
</dbReference>
<protein>
    <submittedName>
        <fullName evidence="2">NAD dependent epimerase/dehydratase family protein</fullName>
    </submittedName>
</protein>
<gene>
    <name evidence="2" type="ORF">HMPREF3225_00176</name>
</gene>
<dbReference type="PANTHER" id="PTHR15020:SF50">
    <property type="entry name" value="UPF0659 PROTEIN YMR090W"/>
    <property type="match status" value="1"/>
</dbReference>
<organism evidence="2 3">
    <name type="scientific">Staphylococcus lugdunensis</name>
    <dbReference type="NCBI Taxonomy" id="28035"/>
    <lineage>
        <taxon>Bacteria</taxon>
        <taxon>Bacillati</taxon>
        <taxon>Bacillota</taxon>
        <taxon>Bacilli</taxon>
        <taxon>Bacillales</taxon>
        <taxon>Staphylococcaceae</taxon>
        <taxon>Staphylococcus</taxon>
    </lineage>
</organism>
<dbReference type="Pfam" id="PF13460">
    <property type="entry name" value="NAD_binding_10"/>
    <property type="match status" value="1"/>
</dbReference>
<name>A0ABD4EIT3_STALU</name>